<evidence type="ECO:0000313" key="1">
    <source>
        <dbReference type="EMBL" id="CAG6777992.1"/>
    </source>
</evidence>
<proteinExistence type="predicted"/>
<dbReference type="AlphaFoldDB" id="A0A8D9B793"/>
<reference evidence="1" key="1">
    <citation type="submission" date="2021-05" db="EMBL/GenBank/DDBJ databases">
        <authorList>
            <person name="Alioto T."/>
            <person name="Alioto T."/>
            <person name="Gomez Garrido J."/>
        </authorList>
    </citation>
    <scope>NUCLEOTIDE SEQUENCE</scope>
</reference>
<name>A0A8D9B793_9HEMI</name>
<sequence>MSNFHWSEVRKMEMNNFHLALIRKGMRALKNYKACICSKSLILILSYTCRLILSPTLICSSEPDFTIIIYPLSNALTYPHLLLQTLGMKINKIVPPVFYSPLC</sequence>
<organism evidence="1">
    <name type="scientific">Cacopsylla melanoneura</name>
    <dbReference type="NCBI Taxonomy" id="428564"/>
    <lineage>
        <taxon>Eukaryota</taxon>
        <taxon>Metazoa</taxon>
        <taxon>Ecdysozoa</taxon>
        <taxon>Arthropoda</taxon>
        <taxon>Hexapoda</taxon>
        <taxon>Insecta</taxon>
        <taxon>Pterygota</taxon>
        <taxon>Neoptera</taxon>
        <taxon>Paraneoptera</taxon>
        <taxon>Hemiptera</taxon>
        <taxon>Sternorrhyncha</taxon>
        <taxon>Psylloidea</taxon>
        <taxon>Psyllidae</taxon>
        <taxon>Psyllinae</taxon>
        <taxon>Cacopsylla</taxon>
    </lineage>
</organism>
<protein>
    <submittedName>
        <fullName evidence="1">Uncharacterized protein</fullName>
    </submittedName>
</protein>
<accession>A0A8D9B793</accession>
<dbReference type="EMBL" id="HBUF01607812">
    <property type="protein sequence ID" value="CAG6777992.1"/>
    <property type="molecule type" value="Transcribed_RNA"/>
</dbReference>